<evidence type="ECO:0000259" key="2">
    <source>
        <dbReference type="PROSITE" id="PS50887"/>
    </source>
</evidence>
<comment type="caution">
    <text evidence="3">The sequence shown here is derived from an EMBL/GenBank/DDBJ whole genome shotgun (WGS) entry which is preliminary data.</text>
</comment>
<dbReference type="InterPro" id="IPR029787">
    <property type="entry name" value="Nucleotide_cyclase"/>
</dbReference>
<dbReference type="FunFam" id="3.30.70.270:FF:000001">
    <property type="entry name" value="Diguanylate cyclase domain protein"/>
    <property type="match status" value="1"/>
</dbReference>
<evidence type="ECO:0000313" key="3">
    <source>
        <dbReference type="EMBL" id="RGS37545.1"/>
    </source>
</evidence>
<dbReference type="SMART" id="SM00267">
    <property type="entry name" value="GGDEF"/>
    <property type="match status" value="1"/>
</dbReference>
<sequence>MENHKTDDRMEDLMQKVREGRGMDAACMLDYCTQIEEYAERAGDARLLGFSHYYKGRTYYLSNETGKVFEEIGEELGYLEQSGQWELVAASYNLMAIVSVGKGNLSFAIEYYLAGLKYCKKYELIEVESRIESNLGSLYMECGQYSDARDYLEQAHLDYKRVPEEERSLASLTAIYNNLALCYMKSGSLEKAEEYIRKLETECEAHFEEMDYIYVNCMRARYCHLCGNISMRDQYIADIQNQLSGDVLILDLFDDLYDFCELMLEIDRGDVCRNIGEKLKALVEQTGIANMQRKMTALEMDYVKKTKDRERYLKTAGRFYELTEIVEQENRSMIVNMLYLRKSLERARERCRKLEEDAVELTEKSERDPLTGLANRYRLTNDSEKIVEQCFAEHKPLSFEILDIDYFKQYNDRYGHQAGDDCVRAIAALIRQMESDQIFCARYGGDEFVIIYNGMSAEEVCERAEKLRQDVMALHIERRYAEGSFGVTISQGICHDIPSNGNKNWDFLHIADQTLYRAKRGGKNCLCMTDIHGREIEV</sequence>
<proteinExistence type="predicted"/>
<organism evidence="3 4">
    <name type="scientific">Roseburia hominis</name>
    <dbReference type="NCBI Taxonomy" id="301301"/>
    <lineage>
        <taxon>Bacteria</taxon>
        <taxon>Bacillati</taxon>
        <taxon>Bacillota</taxon>
        <taxon>Clostridia</taxon>
        <taxon>Lachnospirales</taxon>
        <taxon>Lachnospiraceae</taxon>
        <taxon>Roseburia</taxon>
    </lineage>
</organism>
<dbReference type="InterPro" id="IPR000160">
    <property type="entry name" value="GGDEF_dom"/>
</dbReference>
<dbReference type="InterPro" id="IPR043128">
    <property type="entry name" value="Rev_trsase/Diguanyl_cyclase"/>
</dbReference>
<dbReference type="PANTHER" id="PTHR45138">
    <property type="entry name" value="REGULATORY COMPONENTS OF SENSORY TRANSDUCTION SYSTEM"/>
    <property type="match status" value="1"/>
</dbReference>
<dbReference type="SUPFAM" id="SSF55073">
    <property type="entry name" value="Nucleotide cyclase"/>
    <property type="match status" value="1"/>
</dbReference>
<dbReference type="SMART" id="SM00028">
    <property type="entry name" value="TPR"/>
    <property type="match status" value="3"/>
</dbReference>
<dbReference type="GO" id="GO:0005886">
    <property type="term" value="C:plasma membrane"/>
    <property type="evidence" value="ECO:0007669"/>
    <property type="project" value="TreeGrafter"/>
</dbReference>
<accession>A0A395V7X3</accession>
<dbReference type="InterPro" id="IPR050469">
    <property type="entry name" value="Diguanylate_Cyclase"/>
</dbReference>
<evidence type="ECO:0000256" key="1">
    <source>
        <dbReference type="SAM" id="Coils"/>
    </source>
</evidence>
<protein>
    <submittedName>
        <fullName evidence="3">Diguanylate cyclase</fullName>
    </submittedName>
</protein>
<dbReference type="GO" id="GO:1902201">
    <property type="term" value="P:negative regulation of bacterial-type flagellum-dependent cell motility"/>
    <property type="evidence" value="ECO:0007669"/>
    <property type="project" value="TreeGrafter"/>
</dbReference>
<dbReference type="Gene3D" id="3.30.70.270">
    <property type="match status" value="1"/>
</dbReference>
<dbReference type="GO" id="GO:0043709">
    <property type="term" value="P:cell adhesion involved in single-species biofilm formation"/>
    <property type="evidence" value="ECO:0007669"/>
    <property type="project" value="TreeGrafter"/>
</dbReference>
<dbReference type="RefSeq" id="WP_118098047.1">
    <property type="nucleotide sequence ID" value="NZ_QRVL01000015.1"/>
</dbReference>
<dbReference type="CDD" id="cd01949">
    <property type="entry name" value="GGDEF"/>
    <property type="match status" value="1"/>
</dbReference>
<evidence type="ECO:0000313" key="4">
    <source>
        <dbReference type="Proteomes" id="UP000266172"/>
    </source>
</evidence>
<dbReference type="PANTHER" id="PTHR45138:SF9">
    <property type="entry name" value="DIGUANYLATE CYCLASE DGCM-RELATED"/>
    <property type="match status" value="1"/>
</dbReference>
<feature type="coiled-coil region" evidence="1">
    <location>
        <begin position="337"/>
        <end position="364"/>
    </location>
</feature>
<dbReference type="InterPro" id="IPR019734">
    <property type="entry name" value="TPR_rpt"/>
</dbReference>
<dbReference type="EMBL" id="QRVL01000015">
    <property type="protein sequence ID" value="RGS37545.1"/>
    <property type="molecule type" value="Genomic_DNA"/>
</dbReference>
<dbReference type="Gene3D" id="1.25.40.10">
    <property type="entry name" value="Tetratricopeptide repeat domain"/>
    <property type="match status" value="1"/>
</dbReference>
<dbReference type="GO" id="GO:0052621">
    <property type="term" value="F:diguanylate cyclase activity"/>
    <property type="evidence" value="ECO:0007669"/>
    <property type="project" value="TreeGrafter"/>
</dbReference>
<dbReference type="SUPFAM" id="SSF48452">
    <property type="entry name" value="TPR-like"/>
    <property type="match status" value="1"/>
</dbReference>
<reference evidence="3 4" key="1">
    <citation type="submission" date="2018-08" db="EMBL/GenBank/DDBJ databases">
        <title>A genome reference for cultivated species of the human gut microbiota.</title>
        <authorList>
            <person name="Zou Y."/>
            <person name="Xue W."/>
            <person name="Luo G."/>
        </authorList>
    </citation>
    <scope>NUCLEOTIDE SEQUENCE [LARGE SCALE GENOMIC DNA]</scope>
    <source>
        <strain evidence="3 4">AF22-12AC</strain>
    </source>
</reference>
<dbReference type="Proteomes" id="UP000266172">
    <property type="component" value="Unassembled WGS sequence"/>
</dbReference>
<feature type="domain" description="GGDEF" evidence="2">
    <location>
        <begin position="395"/>
        <end position="531"/>
    </location>
</feature>
<name>A0A395V7X3_9FIRM</name>
<dbReference type="AlphaFoldDB" id="A0A395V7X3"/>
<gene>
    <name evidence="3" type="ORF">DWX93_14045</name>
</gene>
<dbReference type="InterPro" id="IPR011990">
    <property type="entry name" value="TPR-like_helical_dom_sf"/>
</dbReference>
<dbReference type="PROSITE" id="PS50887">
    <property type="entry name" value="GGDEF"/>
    <property type="match status" value="1"/>
</dbReference>
<keyword evidence="1" id="KW-0175">Coiled coil</keyword>
<dbReference type="Pfam" id="PF13374">
    <property type="entry name" value="TPR_10"/>
    <property type="match status" value="1"/>
</dbReference>
<dbReference type="Pfam" id="PF00990">
    <property type="entry name" value="GGDEF"/>
    <property type="match status" value="1"/>
</dbReference>
<dbReference type="NCBIfam" id="TIGR00254">
    <property type="entry name" value="GGDEF"/>
    <property type="match status" value="1"/>
</dbReference>